<dbReference type="EnsemblMetazoa" id="Aqu2.1.21665_001">
    <property type="protein sequence ID" value="Aqu2.1.21665_001"/>
    <property type="gene ID" value="Aqu2.1.21665"/>
</dbReference>
<name>A0A1X7U1Q5_AMPQE</name>
<reference evidence="1" key="1">
    <citation type="submission" date="2017-05" db="UniProtKB">
        <authorList>
            <consortium name="EnsemblMetazoa"/>
        </authorList>
    </citation>
    <scope>IDENTIFICATION</scope>
</reference>
<protein>
    <submittedName>
        <fullName evidence="1">Uncharacterized protein</fullName>
    </submittedName>
</protein>
<accession>A0A1X7U1Q5</accession>
<sequence>MVCRAPPTRHHQAITQSALGSRLFPFIKSLFSVGGMTDVAEIKGHRRTYVGPLPGKVSGYYIGRERSHCSELRDTTSPFFLWLRGLAGPHRNLCPLVTHQVSPSFYRYYIRKAALKSYH</sequence>
<proteinExistence type="predicted"/>
<dbReference type="InParanoid" id="A0A1X7U1Q5"/>
<evidence type="ECO:0000313" key="1">
    <source>
        <dbReference type="EnsemblMetazoa" id="Aqu2.1.21665_001"/>
    </source>
</evidence>
<dbReference type="STRING" id="400682.A0A1X7U1Q5"/>
<organism evidence="1">
    <name type="scientific">Amphimedon queenslandica</name>
    <name type="common">Sponge</name>
    <dbReference type="NCBI Taxonomy" id="400682"/>
    <lineage>
        <taxon>Eukaryota</taxon>
        <taxon>Metazoa</taxon>
        <taxon>Porifera</taxon>
        <taxon>Demospongiae</taxon>
        <taxon>Heteroscleromorpha</taxon>
        <taxon>Haplosclerida</taxon>
        <taxon>Niphatidae</taxon>
        <taxon>Amphimedon</taxon>
    </lineage>
</organism>
<dbReference type="AlphaFoldDB" id="A0A1X7U1Q5"/>